<comment type="caution">
    <text evidence="4">The sequence shown here is derived from an EMBL/GenBank/DDBJ whole genome shotgun (WGS) entry which is preliminary data.</text>
</comment>
<dbReference type="PANTHER" id="PTHR42693">
    <property type="entry name" value="ARYLSULFATASE FAMILY MEMBER"/>
    <property type="match status" value="1"/>
</dbReference>
<name>A0A7X1B117_9BACT</name>
<keyword evidence="5" id="KW-1185">Reference proteome</keyword>
<evidence type="ECO:0000313" key="5">
    <source>
        <dbReference type="Proteomes" id="UP000525652"/>
    </source>
</evidence>
<evidence type="ECO:0000313" key="4">
    <source>
        <dbReference type="EMBL" id="MBC2603655.1"/>
    </source>
</evidence>
<evidence type="ECO:0000256" key="1">
    <source>
        <dbReference type="ARBA" id="ARBA00008779"/>
    </source>
</evidence>
<accession>A0A7X1B117</accession>
<dbReference type="GO" id="GO:0016740">
    <property type="term" value="F:transferase activity"/>
    <property type="evidence" value="ECO:0007669"/>
    <property type="project" value="UniProtKB-KW"/>
</dbReference>
<dbReference type="Gene3D" id="3.40.720.10">
    <property type="entry name" value="Alkaline Phosphatase, subunit A"/>
    <property type="match status" value="1"/>
</dbReference>
<dbReference type="Proteomes" id="UP000525652">
    <property type="component" value="Unassembled WGS sequence"/>
</dbReference>
<dbReference type="GO" id="GO:0004065">
    <property type="term" value="F:arylsulfatase activity"/>
    <property type="evidence" value="ECO:0007669"/>
    <property type="project" value="TreeGrafter"/>
</dbReference>
<dbReference type="EMBL" id="JACHVA010000127">
    <property type="protein sequence ID" value="MBC2603655.1"/>
    <property type="molecule type" value="Genomic_DNA"/>
</dbReference>
<protein>
    <submittedName>
        <fullName evidence="4">Sulfatase-like hydrolase/transferase</fullName>
    </submittedName>
</protein>
<keyword evidence="4" id="KW-0808">Transferase</keyword>
<gene>
    <name evidence="4" type="ORF">H5P30_17880</name>
</gene>
<dbReference type="SUPFAM" id="SSF53649">
    <property type="entry name" value="Alkaline phosphatase-like"/>
    <property type="match status" value="1"/>
</dbReference>
<dbReference type="PANTHER" id="PTHR42693:SF53">
    <property type="entry name" value="ENDO-4-O-SULFATASE"/>
    <property type="match status" value="1"/>
</dbReference>
<comment type="similarity">
    <text evidence="1">Belongs to the sulfatase family.</text>
</comment>
<proteinExistence type="inferred from homology"/>
<dbReference type="InterPro" id="IPR050738">
    <property type="entry name" value="Sulfatase"/>
</dbReference>
<dbReference type="InterPro" id="IPR000917">
    <property type="entry name" value="Sulfatase_N"/>
</dbReference>
<feature type="domain" description="Sulfatase N-terminal" evidence="3">
    <location>
        <begin position="2"/>
        <end position="73"/>
    </location>
</feature>
<evidence type="ECO:0000259" key="3">
    <source>
        <dbReference type="Pfam" id="PF00884"/>
    </source>
</evidence>
<organism evidence="4 5">
    <name type="scientific">Puniceicoccus vermicola</name>
    <dbReference type="NCBI Taxonomy" id="388746"/>
    <lineage>
        <taxon>Bacteria</taxon>
        <taxon>Pseudomonadati</taxon>
        <taxon>Verrucomicrobiota</taxon>
        <taxon>Opitutia</taxon>
        <taxon>Puniceicoccales</taxon>
        <taxon>Puniceicoccaceae</taxon>
        <taxon>Puniceicoccus</taxon>
    </lineage>
</organism>
<evidence type="ECO:0000256" key="2">
    <source>
        <dbReference type="ARBA" id="ARBA00022801"/>
    </source>
</evidence>
<dbReference type="AlphaFoldDB" id="A0A7X1B117"/>
<dbReference type="InterPro" id="IPR017850">
    <property type="entry name" value="Alkaline_phosphatase_core_sf"/>
</dbReference>
<keyword evidence="2 4" id="KW-0378">Hydrolase</keyword>
<reference evidence="4 5" key="1">
    <citation type="submission" date="2020-07" db="EMBL/GenBank/DDBJ databases">
        <authorList>
            <person name="Feng X."/>
        </authorList>
    </citation>
    <scope>NUCLEOTIDE SEQUENCE [LARGE SCALE GENOMIC DNA]</scope>
    <source>
        <strain evidence="4 5">JCM14086</strain>
    </source>
</reference>
<sequence length="90" mass="10298">MDRLAASGCRFDNAFSTAPVCSPSRSTMVSGRYAWSIGTHHHRSNLKKPPRMFTHELRDAGYYVNWANKLDFNFEPSEDIADERKECAED</sequence>
<dbReference type="Pfam" id="PF00884">
    <property type="entry name" value="Sulfatase"/>
    <property type="match status" value="1"/>
</dbReference>